<dbReference type="OrthoDB" id="8908992at2"/>
<comment type="caution">
    <text evidence="1">The sequence shown here is derived from an EMBL/GenBank/DDBJ whole genome shotgun (WGS) entry which is preliminary data.</text>
</comment>
<dbReference type="Proteomes" id="UP000230390">
    <property type="component" value="Unassembled WGS sequence"/>
</dbReference>
<name>A0A2G8TG30_9BURK</name>
<proteinExistence type="predicted"/>
<reference evidence="1 2" key="1">
    <citation type="submission" date="2017-10" db="EMBL/GenBank/DDBJ databases">
        <title>Massilia psychrophilum sp. nov., a novel purple-pigmented bacterium isolated from Tianshan glacier, Xinjiang Municipality, China.</title>
        <authorList>
            <person name="Wang H."/>
        </authorList>
    </citation>
    <scope>NUCLEOTIDE SEQUENCE [LARGE SCALE GENOMIC DNA]</scope>
    <source>
        <strain evidence="1 2">JCM 30074</strain>
    </source>
</reference>
<keyword evidence="2" id="KW-1185">Reference proteome</keyword>
<evidence type="ECO:0000313" key="1">
    <source>
        <dbReference type="EMBL" id="PIL44598.1"/>
    </source>
</evidence>
<dbReference type="AlphaFoldDB" id="A0A2G8TG30"/>
<organism evidence="1 2">
    <name type="scientific">Massilia eurypsychrophila</name>
    <dbReference type="NCBI Taxonomy" id="1485217"/>
    <lineage>
        <taxon>Bacteria</taxon>
        <taxon>Pseudomonadati</taxon>
        <taxon>Pseudomonadota</taxon>
        <taxon>Betaproteobacteria</taxon>
        <taxon>Burkholderiales</taxon>
        <taxon>Oxalobacteraceae</taxon>
        <taxon>Telluria group</taxon>
        <taxon>Massilia</taxon>
    </lineage>
</organism>
<sequence length="168" mass="18197">MTAIPTTLKSTAAGFEPAYSHVSTKGDRHADLFCAIAIVARTTLPDVFKAAEALGLPKTGPYYHFLTEELLSGIGASFGLVFTVWKEVTKIANLPDLSIVIIRYSEDYEVGESCVFHRAKASHDGKMVTYAILPSATAATEQVRTELDSLAPAWYIGVHSMKTATTKK</sequence>
<dbReference type="RefSeq" id="WP_099788660.1">
    <property type="nucleotide sequence ID" value="NZ_JBHLYV010000004.1"/>
</dbReference>
<accession>A0A2G8TG30</accession>
<evidence type="ECO:0000313" key="2">
    <source>
        <dbReference type="Proteomes" id="UP000230390"/>
    </source>
</evidence>
<protein>
    <submittedName>
        <fullName evidence="1">Uncharacterized protein</fullName>
    </submittedName>
</protein>
<dbReference type="EMBL" id="PDOC01000006">
    <property type="protein sequence ID" value="PIL44598.1"/>
    <property type="molecule type" value="Genomic_DNA"/>
</dbReference>
<gene>
    <name evidence="1" type="ORF">CR105_11775</name>
</gene>